<reference evidence="3" key="1">
    <citation type="journal article" date="2019" name="Int. J. Syst. Evol. Microbiol.">
        <title>The Global Catalogue of Microorganisms (GCM) 10K type strain sequencing project: providing services to taxonomists for standard genome sequencing and annotation.</title>
        <authorList>
            <consortium name="The Broad Institute Genomics Platform"/>
            <consortium name="The Broad Institute Genome Sequencing Center for Infectious Disease"/>
            <person name="Wu L."/>
            <person name="Ma J."/>
        </authorList>
    </citation>
    <scope>NUCLEOTIDE SEQUENCE [LARGE SCALE GENOMIC DNA]</scope>
    <source>
        <strain evidence="3">JCM 31037</strain>
    </source>
</reference>
<comment type="caution">
    <text evidence="2">The sequence shown here is derived from an EMBL/GenBank/DDBJ whole genome shotgun (WGS) entry which is preliminary data.</text>
</comment>
<dbReference type="RefSeq" id="WP_377567272.1">
    <property type="nucleotide sequence ID" value="NZ_JBHTMP010000004.1"/>
</dbReference>
<accession>A0ABW3Y7E2</accession>
<feature type="region of interest" description="Disordered" evidence="1">
    <location>
        <begin position="119"/>
        <end position="142"/>
    </location>
</feature>
<dbReference type="Proteomes" id="UP001597260">
    <property type="component" value="Unassembled WGS sequence"/>
</dbReference>
<proteinExistence type="predicted"/>
<evidence type="ECO:0000313" key="2">
    <source>
        <dbReference type="EMBL" id="MFD1320358.1"/>
    </source>
</evidence>
<organism evidence="2 3">
    <name type="scientific">Micromonospora sonneratiae</name>
    <dbReference type="NCBI Taxonomy" id="1184706"/>
    <lineage>
        <taxon>Bacteria</taxon>
        <taxon>Bacillati</taxon>
        <taxon>Actinomycetota</taxon>
        <taxon>Actinomycetes</taxon>
        <taxon>Micromonosporales</taxon>
        <taxon>Micromonosporaceae</taxon>
        <taxon>Micromonospora</taxon>
    </lineage>
</organism>
<evidence type="ECO:0008006" key="4">
    <source>
        <dbReference type="Google" id="ProtNLM"/>
    </source>
</evidence>
<name>A0ABW3Y7E2_9ACTN</name>
<feature type="compositionally biased region" description="Pro residues" evidence="1">
    <location>
        <begin position="127"/>
        <end position="142"/>
    </location>
</feature>
<gene>
    <name evidence="2" type="ORF">ACFQ4H_04545</name>
</gene>
<protein>
    <recommendedName>
        <fullName evidence="4">Excreted virulence factor EspC, type VII ESX diderm</fullName>
    </recommendedName>
</protein>
<sequence length="142" mass="15315">MPPDDKGNKDEVAVVPEELIKTAGVFEERARFLNTLLPKLRANNVLPGDFPAATELSTNIGARKTELITAITNLSNVCNDIGYNLRKVAADYQAAEDDNVGDADRLNGLIQDVNKYFPGADATKPTKIPPATPYPVPEPAPN</sequence>
<dbReference type="EMBL" id="JBHTMP010000004">
    <property type="protein sequence ID" value="MFD1320358.1"/>
    <property type="molecule type" value="Genomic_DNA"/>
</dbReference>
<evidence type="ECO:0000313" key="3">
    <source>
        <dbReference type="Proteomes" id="UP001597260"/>
    </source>
</evidence>
<evidence type="ECO:0000256" key="1">
    <source>
        <dbReference type="SAM" id="MobiDB-lite"/>
    </source>
</evidence>
<keyword evidence="3" id="KW-1185">Reference proteome</keyword>